<gene>
    <name evidence="1" type="ORF">AWJ07_01140</name>
</gene>
<organism evidence="1">
    <name type="scientific">Shewanella frigidimarina</name>
    <dbReference type="NCBI Taxonomy" id="56812"/>
    <lineage>
        <taxon>Bacteria</taxon>
        <taxon>Pseudomonadati</taxon>
        <taxon>Pseudomonadota</taxon>
        <taxon>Gammaproteobacteria</taxon>
        <taxon>Alteromonadales</taxon>
        <taxon>Shewanellaceae</taxon>
        <taxon>Shewanella</taxon>
    </lineage>
</organism>
<reference evidence="1 2" key="1">
    <citation type="submission" date="2016-01" db="EMBL/GenBank/DDBJ databases">
        <title>Draft genome of the antarctic isolate Shewanella frigidimarina Ag06-30.</title>
        <authorList>
            <person name="Parmeciano Di Noto G."/>
            <person name="Vazquez S."/>
            <person name="Mac Cormack W."/>
            <person name="Iriarte A."/>
            <person name="Quiroga C."/>
        </authorList>
    </citation>
    <scope>NUCLEOTIDE SEQUENCE [LARGE SCALE GENOMIC DNA]</scope>
    <source>
        <strain evidence="1 2">Ag06-30</strain>
    </source>
</reference>
<protein>
    <submittedName>
        <fullName evidence="1">Uncharacterized protein</fullName>
    </submittedName>
</protein>
<dbReference type="EMBL" id="LRDC01000001">
    <property type="protein sequence ID" value="KVX03208.1"/>
    <property type="molecule type" value="Genomic_DNA"/>
</dbReference>
<name>A0A106C2U2_SHEFR</name>
<sequence length="64" mass="7446">MDFKLDVAFSERDESFNNPYSETVYEEYANQKPDRQLSTAYNSCINIFGRFKLEAIALGLTDLR</sequence>
<dbReference type="Proteomes" id="UP000055702">
    <property type="component" value="Unassembled WGS sequence"/>
</dbReference>
<accession>A0A106C2U2</accession>
<dbReference type="AlphaFoldDB" id="A0A106C2U2"/>
<evidence type="ECO:0000313" key="2">
    <source>
        <dbReference type="Proteomes" id="UP000055702"/>
    </source>
</evidence>
<proteinExistence type="predicted"/>
<dbReference type="RefSeq" id="WP_059743729.1">
    <property type="nucleotide sequence ID" value="NZ_LRDC01000001.1"/>
</dbReference>
<comment type="caution">
    <text evidence="1">The sequence shown here is derived from an EMBL/GenBank/DDBJ whole genome shotgun (WGS) entry which is preliminary data.</text>
</comment>
<evidence type="ECO:0000313" key="1">
    <source>
        <dbReference type="EMBL" id="KVX03208.1"/>
    </source>
</evidence>